<feature type="transmembrane region" description="Helical" evidence="1">
    <location>
        <begin position="87"/>
        <end position="105"/>
    </location>
</feature>
<comment type="caution">
    <text evidence="2">The sequence shown here is derived from an EMBL/GenBank/DDBJ whole genome shotgun (WGS) entry which is preliminary data.</text>
</comment>
<feature type="transmembrane region" description="Helical" evidence="1">
    <location>
        <begin position="111"/>
        <end position="130"/>
    </location>
</feature>
<dbReference type="PANTHER" id="PTHR37314:SF4">
    <property type="entry name" value="UPF0700 TRANSMEMBRANE PROTEIN YOAK"/>
    <property type="match status" value="1"/>
</dbReference>
<dbReference type="PANTHER" id="PTHR37314">
    <property type="entry name" value="SLR0142 PROTEIN"/>
    <property type="match status" value="1"/>
</dbReference>
<feature type="transmembrane region" description="Helical" evidence="1">
    <location>
        <begin position="57"/>
        <end position="80"/>
    </location>
</feature>
<dbReference type="EMBL" id="QGDB01000006">
    <property type="protein sequence ID" value="PWL16784.1"/>
    <property type="molecule type" value="Genomic_DNA"/>
</dbReference>
<dbReference type="OrthoDB" id="885342at2"/>
<organism evidence="2 3">
    <name type="scientific">Falsochrobactrum shanghaiense</name>
    <dbReference type="NCBI Taxonomy" id="2201899"/>
    <lineage>
        <taxon>Bacteria</taxon>
        <taxon>Pseudomonadati</taxon>
        <taxon>Pseudomonadota</taxon>
        <taxon>Alphaproteobacteria</taxon>
        <taxon>Hyphomicrobiales</taxon>
        <taxon>Brucellaceae</taxon>
        <taxon>Falsochrobactrum</taxon>
    </lineage>
</organism>
<sequence>MTPNSKLALGLVLTASAGFVDAIAFLQLGGFFASFMSGNTTQLGIGLAGQPGILGRVIIWFPAALIILFFAGAFIGTLTVRAYGKRGSLIVMGSVVAMLIILTVLRREGALVIQPILLLAAAMGAQNAAVQPIGAARLGVTYVTGTLFNAAADLACSLRGETPKWRWVQHLSVWFALMVGAVLGGACHALMGLDALFVPSVTIIGAMVAYGLLKR</sequence>
<protein>
    <submittedName>
        <fullName evidence="2">DUF1275 domain-containing protein</fullName>
    </submittedName>
</protein>
<accession>A0A316J545</accession>
<evidence type="ECO:0000256" key="1">
    <source>
        <dbReference type="SAM" id="Phobius"/>
    </source>
</evidence>
<dbReference type="RefSeq" id="WP_109707589.1">
    <property type="nucleotide sequence ID" value="NZ_QGDB01000006.1"/>
</dbReference>
<feature type="transmembrane region" description="Helical" evidence="1">
    <location>
        <begin position="197"/>
        <end position="213"/>
    </location>
</feature>
<evidence type="ECO:0000313" key="2">
    <source>
        <dbReference type="EMBL" id="PWL16784.1"/>
    </source>
</evidence>
<keyword evidence="1" id="KW-1133">Transmembrane helix</keyword>
<keyword evidence="1" id="KW-0472">Membrane</keyword>
<keyword evidence="1" id="KW-0812">Transmembrane</keyword>
<dbReference type="Proteomes" id="UP000245865">
    <property type="component" value="Unassembled WGS sequence"/>
</dbReference>
<feature type="transmembrane region" description="Helical" evidence="1">
    <location>
        <begin position="171"/>
        <end position="191"/>
    </location>
</feature>
<keyword evidence="3" id="KW-1185">Reference proteome</keyword>
<reference evidence="2 3" key="1">
    <citation type="submission" date="2018-05" db="EMBL/GenBank/DDBJ databases">
        <title>Comparative genomic sequence analysis between strain HN4 and CCM 8460T (Falsochrobactrum ovis) will provide more evidence to prove that HN4 is a new species of Falsochrobactrum.</title>
        <authorList>
            <person name="Lyu W."/>
            <person name="Sun L."/>
            <person name="Yao L."/>
        </authorList>
    </citation>
    <scope>NUCLEOTIDE SEQUENCE [LARGE SCALE GENOMIC DNA]</scope>
    <source>
        <strain evidence="2 3">HN4</strain>
    </source>
</reference>
<name>A0A316J545_9HYPH</name>
<proteinExistence type="predicted"/>
<evidence type="ECO:0000313" key="3">
    <source>
        <dbReference type="Proteomes" id="UP000245865"/>
    </source>
</evidence>
<dbReference type="AlphaFoldDB" id="A0A316J545"/>
<gene>
    <name evidence="2" type="ORF">DKP76_14835</name>
</gene>
<dbReference type="Pfam" id="PF06912">
    <property type="entry name" value="DUF1275"/>
    <property type="match status" value="1"/>
</dbReference>
<dbReference type="InterPro" id="IPR010699">
    <property type="entry name" value="DUF1275"/>
</dbReference>